<comment type="similarity">
    <text evidence="1">Belongs to the AAA ATPase family. BCS1 subfamily.</text>
</comment>
<dbReference type="PROSITE" id="PS00674">
    <property type="entry name" value="AAA"/>
    <property type="match status" value="1"/>
</dbReference>
<keyword evidence="5" id="KW-1185">Reference proteome</keyword>
<dbReference type="InterPro" id="IPR003960">
    <property type="entry name" value="ATPase_AAA_CS"/>
</dbReference>
<dbReference type="GO" id="GO:0005524">
    <property type="term" value="F:ATP binding"/>
    <property type="evidence" value="ECO:0007669"/>
    <property type="project" value="InterPro"/>
</dbReference>
<dbReference type="PANTHER" id="PTHR23070">
    <property type="entry name" value="BCS1 AAA-TYPE ATPASE"/>
    <property type="match status" value="1"/>
</dbReference>
<name>A0A2P0VPD9_9VIRU</name>
<dbReference type="GO" id="GO:0016887">
    <property type="term" value="F:ATP hydrolysis activity"/>
    <property type="evidence" value="ECO:0007669"/>
    <property type="project" value="InterPro"/>
</dbReference>
<keyword evidence="2" id="KW-0472">Membrane</keyword>
<evidence type="ECO:0000313" key="5">
    <source>
        <dbReference type="Proteomes" id="UP000244773"/>
    </source>
</evidence>
<reference evidence="4" key="1">
    <citation type="journal article" date="2018" name="Virology">
        <title>A giant virus infecting green algae encodes key fermentation genes.</title>
        <authorList>
            <person name="Schvarcz C.R."/>
            <person name="Steward G.F."/>
        </authorList>
    </citation>
    <scope>NUCLEOTIDE SEQUENCE [LARGE SCALE GENOMIC DNA]</scope>
</reference>
<feature type="domain" description="AAA+ ATPase" evidence="3">
    <location>
        <begin position="309"/>
        <end position="480"/>
    </location>
</feature>
<protein>
    <submittedName>
        <fullName evidence="4">AAA family ATPase</fullName>
    </submittedName>
</protein>
<keyword evidence="2" id="KW-0812">Transmembrane</keyword>
<dbReference type="InterPro" id="IPR003593">
    <property type="entry name" value="AAA+_ATPase"/>
</dbReference>
<gene>
    <name evidence="4" type="ORF">TetV_617</name>
</gene>
<dbReference type="Proteomes" id="UP000244773">
    <property type="component" value="Segment"/>
</dbReference>
<accession>A0A2P0VPD9</accession>
<dbReference type="InterPro" id="IPR003959">
    <property type="entry name" value="ATPase_AAA_core"/>
</dbReference>
<dbReference type="Gene3D" id="3.40.50.300">
    <property type="entry name" value="P-loop containing nucleotide triphosphate hydrolases"/>
    <property type="match status" value="1"/>
</dbReference>
<dbReference type="SMART" id="SM00382">
    <property type="entry name" value="AAA"/>
    <property type="match status" value="1"/>
</dbReference>
<sequence length="544" mass="62905">MKPTAVIIKNLKRASSPFVKLFAMMRGLLESDGLLSLFMLSSRNNYSIYEIVFIGFTLLLAKAVHRYVDLDFDYKNLFRLSHSHCYVRTISHKKVCSIFYSQRGDAGYDNQLLQKAIVFRINNKSGIDWKTSDVGLASKNEWNRRRYYDDEDGPEDNVMDNFIIVSLPPDNEWVTIMKNGMELLQFKRRKFDRETADGKSTIETEIFTLRAYSCTEEKARLMVEEYIEDSITEYRKLIDPKKDTMRYQYIPCRLTDKETSEKELTFRRYALSDQRTFDTLYHPDKNEILNIVDNFVHKRGKYAIPGYPDKLGFLLYGPPGTGKTSFIKSLASYTKRHIVTVSFEKIKTNQELMDVMHDRFYKIKGDDLTFNPGFDEVIFVMEDIDAAAGLVRSRTKMTLEDSIIAAAEPRSNYSSTQNLAVMIKKDEDELNLAGVLNALDGVLDSPRRIVIMTSNHPDRLDPALIRPGRVNMKIHMSYIKPDQAQEMLMRYFSTTQLEISAHRDRLIDICKRKISPAALEAVCGQYDNIIDALSAIEQQQLHDR</sequence>
<feature type="transmembrane region" description="Helical" evidence="2">
    <location>
        <begin position="46"/>
        <end position="65"/>
    </location>
</feature>
<organism evidence="4">
    <name type="scientific">Tetraselmis virus 1</name>
    <dbReference type="NCBI Taxonomy" id="2060617"/>
    <lineage>
        <taxon>Viruses</taxon>
        <taxon>Varidnaviria</taxon>
        <taxon>Bamfordvirae</taxon>
        <taxon>Nucleocytoviricota</taxon>
        <taxon>Megaviricetes</taxon>
        <taxon>Imitervirales</taxon>
        <taxon>Allomimiviridae</taxon>
        <taxon>Oceanusvirus</taxon>
        <taxon>Oceanusvirus kaneohense</taxon>
    </lineage>
</organism>
<dbReference type="EMBL" id="KY322437">
    <property type="protein sequence ID" value="AUF82699.1"/>
    <property type="molecule type" value="Genomic_DNA"/>
</dbReference>
<proteinExistence type="inferred from homology"/>
<dbReference type="Pfam" id="PF00004">
    <property type="entry name" value="AAA"/>
    <property type="match status" value="1"/>
</dbReference>
<evidence type="ECO:0000259" key="3">
    <source>
        <dbReference type="SMART" id="SM00382"/>
    </source>
</evidence>
<dbReference type="InterPro" id="IPR027417">
    <property type="entry name" value="P-loop_NTPase"/>
</dbReference>
<evidence type="ECO:0000313" key="4">
    <source>
        <dbReference type="EMBL" id="AUF82699.1"/>
    </source>
</evidence>
<evidence type="ECO:0000256" key="2">
    <source>
        <dbReference type="SAM" id="Phobius"/>
    </source>
</evidence>
<dbReference type="SUPFAM" id="SSF52540">
    <property type="entry name" value="P-loop containing nucleoside triphosphate hydrolases"/>
    <property type="match status" value="1"/>
</dbReference>
<dbReference type="InterPro" id="IPR050747">
    <property type="entry name" value="Mitochondrial_chaperone_BCS1"/>
</dbReference>
<keyword evidence="2" id="KW-1133">Transmembrane helix</keyword>
<evidence type="ECO:0000256" key="1">
    <source>
        <dbReference type="ARBA" id="ARBA00007448"/>
    </source>
</evidence>